<dbReference type="OrthoDB" id="1149149at2"/>
<protein>
    <submittedName>
        <fullName evidence="1">Uncharacterized protein</fullName>
    </submittedName>
</protein>
<evidence type="ECO:0000313" key="1">
    <source>
        <dbReference type="EMBL" id="QDQ28440.1"/>
    </source>
</evidence>
<proteinExistence type="predicted"/>
<sequence>MTNTVKIQVCSDTDFEQLIAEIYIDDKFVALVSQDEGVDNLRVEFPGSDQNESTITRKVDFEVLCHALSNARRELVG</sequence>
<keyword evidence="2" id="KW-1185">Reference proteome</keyword>
<reference evidence="2" key="1">
    <citation type="submission" date="2019-07" db="EMBL/GenBank/DDBJ databases">
        <title>Chitinimonas sp. nov., isolated from Ny-Alesund, arctica soil.</title>
        <authorList>
            <person name="Xu Q."/>
            <person name="Peng F."/>
        </authorList>
    </citation>
    <scope>NUCLEOTIDE SEQUENCE [LARGE SCALE GENOMIC DNA]</scope>
    <source>
        <strain evidence="2">R3-44</strain>
    </source>
</reference>
<gene>
    <name evidence="1" type="ORF">FNU76_19915</name>
</gene>
<name>A0A516SJW6_9NEIS</name>
<dbReference type="RefSeq" id="WP_144279823.1">
    <property type="nucleotide sequence ID" value="NZ_CP041730.1"/>
</dbReference>
<evidence type="ECO:0000313" key="2">
    <source>
        <dbReference type="Proteomes" id="UP000317550"/>
    </source>
</evidence>
<accession>A0A516SJW6</accession>
<dbReference type="Proteomes" id="UP000317550">
    <property type="component" value="Chromosome"/>
</dbReference>
<dbReference type="KEGG" id="cari:FNU76_19915"/>
<dbReference type="EMBL" id="CP041730">
    <property type="protein sequence ID" value="QDQ28440.1"/>
    <property type="molecule type" value="Genomic_DNA"/>
</dbReference>
<dbReference type="AlphaFoldDB" id="A0A516SJW6"/>
<organism evidence="1 2">
    <name type="scientific">Chitinimonas arctica</name>
    <dbReference type="NCBI Taxonomy" id="2594795"/>
    <lineage>
        <taxon>Bacteria</taxon>
        <taxon>Pseudomonadati</taxon>
        <taxon>Pseudomonadota</taxon>
        <taxon>Betaproteobacteria</taxon>
        <taxon>Neisseriales</taxon>
        <taxon>Chitinibacteraceae</taxon>
        <taxon>Chitinimonas</taxon>
    </lineage>
</organism>